<evidence type="ECO:0000256" key="7">
    <source>
        <dbReference type="HAMAP-Rule" id="MF_01306"/>
    </source>
</evidence>
<dbReference type="Gene3D" id="3.10.290.10">
    <property type="entry name" value="RNA-binding S4 domain"/>
    <property type="match status" value="1"/>
</dbReference>
<dbReference type="GO" id="GO:0019843">
    <property type="term" value="F:rRNA binding"/>
    <property type="evidence" value="ECO:0007669"/>
    <property type="project" value="UniProtKB-UniRule"/>
</dbReference>
<dbReference type="InterPro" id="IPR036986">
    <property type="entry name" value="S4_RNA-bd_sf"/>
</dbReference>
<comment type="similarity">
    <text evidence="1 7 8">Belongs to the universal ribosomal protein uS4 family.</text>
</comment>
<comment type="function">
    <text evidence="7">With S5 and S12 plays an important role in translational accuracy.</text>
</comment>
<sequence>MSRYRGPRLRIVRRLGDLPGLTRKAARRSYPPGQHGQARRKRSEYAIRLEEKQKLRFNYGLSERQLVRYVKKARRMQGSTGTNLLQLMEMRLDNIIFRLGFAPTIPGARQLVNHGHITVNGRVVDIASYNCRPGEVIGVRQREASRKLVTANLEYPGLSNVPVHLDLDKNKLEAKVTGNCEREWVALQINELLVVEYYSRKV</sequence>
<reference evidence="12 13" key="1">
    <citation type="journal article" date="2018" name="Sci. Rep.">
        <title>Genome Features and Biochemical Characteristics of a Robust, Fast Growing and Naturally Transformable Cyanobacterium Synechococcus elongatus PCC 11801 Isolated from India.</title>
        <authorList>
            <person name="Jaiswal D."/>
            <person name="Sengupta A."/>
            <person name="Sohoni S."/>
            <person name="Sengupta S."/>
            <person name="Phadnavis A.G."/>
            <person name="Pakrasi H.B."/>
            <person name="Wangikar P.P."/>
        </authorList>
    </citation>
    <scope>NUCLEOTIDE SEQUENCE [LARGE SCALE GENOMIC DNA]</scope>
    <source>
        <strain evidence="12 13">PCC 11801</strain>
    </source>
</reference>
<evidence type="ECO:0000313" key="12">
    <source>
        <dbReference type="EMBL" id="AZB73055.1"/>
    </source>
</evidence>
<evidence type="ECO:0000256" key="2">
    <source>
        <dbReference type="ARBA" id="ARBA00022730"/>
    </source>
</evidence>
<dbReference type="GO" id="GO:0015935">
    <property type="term" value="C:small ribosomal subunit"/>
    <property type="evidence" value="ECO:0007669"/>
    <property type="project" value="InterPro"/>
</dbReference>
<evidence type="ECO:0000256" key="4">
    <source>
        <dbReference type="ARBA" id="ARBA00022980"/>
    </source>
</evidence>
<evidence type="ECO:0000256" key="6">
    <source>
        <dbReference type="ARBA" id="ARBA00035254"/>
    </source>
</evidence>
<dbReference type="InterPro" id="IPR001912">
    <property type="entry name" value="Ribosomal_uS4_N"/>
</dbReference>
<evidence type="ECO:0000259" key="10">
    <source>
        <dbReference type="SMART" id="SM00363"/>
    </source>
</evidence>
<dbReference type="PANTHER" id="PTHR11831:SF4">
    <property type="entry name" value="SMALL RIBOSOMAL SUBUNIT PROTEIN US4M"/>
    <property type="match status" value="1"/>
</dbReference>
<feature type="region of interest" description="Disordered" evidence="9">
    <location>
        <begin position="23"/>
        <end position="42"/>
    </location>
</feature>
<keyword evidence="5 7" id="KW-0687">Ribonucleoprotein</keyword>
<evidence type="ECO:0000256" key="8">
    <source>
        <dbReference type="RuleBase" id="RU003699"/>
    </source>
</evidence>
<dbReference type="InterPro" id="IPR018079">
    <property type="entry name" value="Ribosomal_uS4_CS"/>
</dbReference>
<dbReference type="InterPro" id="IPR002942">
    <property type="entry name" value="S4_RNA-bd"/>
</dbReference>
<comment type="subunit">
    <text evidence="7">Part of the 30S ribosomal subunit. Contacts protein S5. The interaction surface between S4 and S5 is involved in control of translational fidelity.</text>
</comment>
<keyword evidence="2 7" id="KW-0699">rRNA-binding</keyword>
<accession>A0AAN1UUW2</accession>
<dbReference type="GO" id="GO:0042274">
    <property type="term" value="P:ribosomal small subunit biogenesis"/>
    <property type="evidence" value="ECO:0007669"/>
    <property type="project" value="TreeGrafter"/>
</dbReference>
<dbReference type="EMBL" id="CP030139">
    <property type="protein sequence ID" value="AZB73055.1"/>
    <property type="molecule type" value="Genomic_DNA"/>
</dbReference>
<comment type="function">
    <text evidence="7">One of the primary rRNA binding proteins, it binds directly to 16S rRNA where it nucleates assembly of the body of the 30S subunit.</text>
</comment>
<evidence type="ECO:0000256" key="1">
    <source>
        <dbReference type="ARBA" id="ARBA00007465"/>
    </source>
</evidence>
<dbReference type="Pfam" id="PF01479">
    <property type="entry name" value="S4"/>
    <property type="match status" value="1"/>
</dbReference>
<dbReference type="NCBIfam" id="NF003717">
    <property type="entry name" value="PRK05327.1"/>
    <property type="match status" value="1"/>
</dbReference>
<dbReference type="FunFam" id="1.10.1050.10:FF:000002">
    <property type="entry name" value="30S ribosomal protein S4, chloroplastic"/>
    <property type="match status" value="1"/>
</dbReference>
<keyword evidence="4 7" id="KW-0689">Ribosomal protein</keyword>
<evidence type="ECO:0000259" key="11">
    <source>
        <dbReference type="SMART" id="SM01390"/>
    </source>
</evidence>
<dbReference type="CDD" id="cd00165">
    <property type="entry name" value="S4"/>
    <property type="match status" value="1"/>
</dbReference>
<dbReference type="PANTHER" id="PTHR11831">
    <property type="entry name" value="30S 40S RIBOSOMAL PROTEIN"/>
    <property type="match status" value="1"/>
</dbReference>
<dbReference type="Proteomes" id="UP000267249">
    <property type="component" value="Chromosome"/>
</dbReference>
<dbReference type="GO" id="GO:0006412">
    <property type="term" value="P:translation"/>
    <property type="evidence" value="ECO:0007669"/>
    <property type="project" value="UniProtKB-UniRule"/>
</dbReference>
<evidence type="ECO:0000256" key="3">
    <source>
        <dbReference type="ARBA" id="ARBA00022884"/>
    </source>
</evidence>
<evidence type="ECO:0000256" key="9">
    <source>
        <dbReference type="SAM" id="MobiDB-lite"/>
    </source>
</evidence>
<dbReference type="Pfam" id="PF00163">
    <property type="entry name" value="Ribosomal_S4"/>
    <property type="match status" value="1"/>
</dbReference>
<dbReference type="NCBIfam" id="TIGR01017">
    <property type="entry name" value="rpsD_bact"/>
    <property type="match status" value="1"/>
</dbReference>
<dbReference type="SMART" id="SM00363">
    <property type="entry name" value="S4"/>
    <property type="match status" value="1"/>
</dbReference>
<dbReference type="InterPro" id="IPR022801">
    <property type="entry name" value="Ribosomal_uS4"/>
</dbReference>
<dbReference type="GO" id="GO:0003735">
    <property type="term" value="F:structural constituent of ribosome"/>
    <property type="evidence" value="ECO:0007669"/>
    <property type="project" value="InterPro"/>
</dbReference>
<protein>
    <recommendedName>
        <fullName evidence="6 7">Small ribosomal subunit protein uS4</fullName>
    </recommendedName>
</protein>
<evidence type="ECO:0000313" key="13">
    <source>
        <dbReference type="Proteomes" id="UP000267249"/>
    </source>
</evidence>
<feature type="domain" description="RNA-binding S4" evidence="10">
    <location>
        <begin position="90"/>
        <end position="154"/>
    </location>
</feature>
<dbReference type="PROSITE" id="PS50889">
    <property type="entry name" value="S4"/>
    <property type="match status" value="1"/>
</dbReference>
<gene>
    <name evidence="7 12" type="primary">rpsD</name>
    <name evidence="7" type="synonym">rps4</name>
    <name evidence="12" type="ORF">DOP62_10285</name>
</gene>
<dbReference type="InterPro" id="IPR005709">
    <property type="entry name" value="Ribosomal_uS4_bac-type"/>
</dbReference>
<keyword evidence="3 7" id="KW-0694">RNA-binding</keyword>
<organism evidence="12 13">
    <name type="scientific">Synechococcus elongatus PCC 11801</name>
    <dbReference type="NCBI Taxonomy" id="2219813"/>
    <lineage>
        <taxon>Bacteria</taxon>
        <taxon>Bacillati</taxon>
        <taxon>Cyanobacteriota</taxon>
        <taxon>Cyanophyceae</taxon>
        <taxon>Synechococcales</taxon>
        <taxon>Synechococcaceae</taxon>
        <taxon>Synechococcus</taxon>
    </lineage>
</organism>
<dbReference type="HAMAP" id="MF_01306_B">
    <property type="entry name" value="Ribosomal_uS4_B"/>
    <property type="match status" value="1"/>
</dbReference>
<name>A0AAN1UUW2_SYNEL</name>
<dbReference type="AlphaFoldDB" id="A0AAN1UUW2"/>
<dbReference type="FunFam" id="3.10.290.10:FF:000001">
    <property type="entry name" value="30S ribosomal protein S4"/>
    <property type="match status" value="1"/>
</dbReference>
<dbReference type="SMART" id="SM01390">
    <property type="entry name" value="Ribosomal_S4"/>
    <property type="match status" value="1"/>
</dbReference>
<dbReference type="SUPFAM" id="SSF55174">
    <property type="entry name" value="Alpha-L RNA-binding motif"/>
    <property type="match status" value="1"/>
</dbReference>
<feature type="domain" description="Small ribosomal subunit protein uS4 N-terminal" evidence="11">
    <location>
        <begin position="3"/>
        <end position="89"/>
    </location>
</feature>
<evidence type="ECO:0000256" key="5">
    <source>
        <dbReference type="ARBA" id="ARBA00023274"/>
    </source>
</evidence>
<proteinExistence type="inferred from homology"/>
<dbReference type="RefSeq" id="WP_208673454.1">
    <property type="nucleotide sequence ID" value="NZ_CP030139.2"/>
</dbReference>
<dbReference type="PROSITE" id="PS00632">
    <property type="entry name" value="RIBOSOMAL_S4"/>
    <property type="match status" value="1"/>
</dbReference>
<dbReference type="Gene3D" id="1.10.1050.10">
    <property type="entry name" value="Ribosomal Protein S4 Delta 41, Chain A, domain 1"/>
    <property type="match status" value="1"/>
</dbReference>